<accession>A0A1L9PAP9</accession>
<gene>
    <name evidence="2" type="ORF">ASPVEDRAFT_475203</name>
</gene>
<evidence type="ECO:0000313" key="3">
    <source>
        <dbReference type="Proteomes" id="UP000184073"/>
    </source>
</evidence>
<keyword evidence="1" id="KW-0812">Transmembrane</keyword>
<dbReference type="Proteomes" id="UP000184073">
    <property type="component" value="Unassembled WGS sequence"/>
</dbReference>
<organism evidence="2 3">
    <name type="scientific">Aspergillus versicolor CBS 583.65</name>
    <dbReference type="NCBI Taxonomy" id="1036611"/>
    <lineage>
        <taxon>Eukaryota</taxon>
        <taxon>Fungi</taxon>
        <taxon>Dikarya</taxon>
        <taxon>Ascomycota</taxon>
        <taxon>Pezizomycotina</taxon>
        <taxon>Eurotiomycetes</taxon>
        <taxon>Eurotiomycetidae</taxon>
        <taxon>Eurotiales</taxon>
        <taxon>Aspergillaceae</taxon>
        <taxon>Aspergillus</taxon>
        <taxon>Aspergillus subgen. Nidulantes</taxon>
    </lineage>
</organism>
<protein>
    <submittedName>
        <fullName evidence="2">Uncharacterized protein</fullName>
    </submittedName>
</protein>
<dbReference type="VEuPathDB" id="FungiDB:ASPVEDRAFT_475203"/>
<feature type="transmembrane region" description="Helical" evidence="1">
    <location>
        <begin position="52"/>
        <end position="78"/>
    </location>
</feature>
<sequence>MEGEEEGRKGRPDDLVYRRLDRAADKRAADSGREQIMEDEDGASHLSETLSLLIVLCFPWFHGCTLCCFVFIITALYYRTNHFLELTTTSNKHWAGCLENLLNNAVLLLAIRHWSRLTLPSLSGQEMGSGHIENQRLSFALVDTRFRVSLLARSPRVFGIPARRRGGKKN</sequence>
<evidence type="ECO:0000313" key="2">
    <source>
        <dbReference type="EMBL" id="OJI98591.1"/>
    </source>
</evidence>
<dbReference type="AlphaFoldDB" id="A0A1L9PAP9"/>
<keyword evidence="1" id="KW-0472">Membrane</keyword>
<evidence type="ECO:0000256" key="1">
    <source>
        <dbReference type="SAM" id="Phobius"/>
    </source>
</evidence>
<dbReference type="GeneID" id="63729312"/>
<reference evidence="3" key="1">
    <citation type="journal article" date="2017" name="Genome Biol.">
        <title>Comparative genomics reveals high biological diversity and specific adaptations in the industrially and medically important fungal genus Aspergillus.</title>
        <authorList>
            <person name="de Vries R.P."/>
            <person name="Riley R."/>
            <person name="Wiebenga A."/>
            <person name="Aguilar-Osorio G."/>
            <person name="Amillis S."/>
            <person name="Uchima C.A."/>
            <person name="Anderluh G."/>
            <person name="Asadollahi M."/>
            <person name="Askin M."/>
            <person name="Barry K."/>
            <person name="Battaglia E."/>
            <person name="Bayram O."/>
            <person name="Benocci T."/>
            <person name="Braus-Stromeyer S.A."/>
            <person name="Caldana C."/>
            <person name="Canovas D."/>
            <person name="Cerqueira G.C."/>
            <person name="Chen F."/>
            <person name="Chen W."/>
            <person name="Choi C."/>
            <person name="Clum A."/>
            <person name="Dos Santos R.A."/>
            <person name="Damasio A.R."/>
            <person name="Diallinas G."/>
            <person name="Emri T."/>
            <person name="Fekete E."/>
            <person name="Flipphi M."/>
            <person name="Freyberg S."/>
            <person name="Gallo A."/>
            <person name="Gournas C."/>
            <person name="Habgood R."/>
            <person name="Hainaut M."/>
            <person name="Harispe M.L."/>
            <person name="Henrissat B."/>
            <person name="Hilden K.S."/>
            <person name="Hope R."/>
            <person name="Hossain A."/>
            <person name="Karabika E."/>
            <person name="Karaffa L."/>
            <person name="Karanyi Z."/>
            <person name="Krasevec N."/>
            <person name="Kuo A."/>
            <person name="Kusch H."/>
            <person name="LaButti K."/>
            <person name="Lagendijk E.L."/>
            <person name="Lapidus A."/>
            <person name="Levasseur A."/>
            <person name="Lindquist E."/>
            <person name="Lipzen A."/>
            <person name="Logrieco A.F."/>
            <person name="MacCabe A."/>
            <person name="Maekelae M.R."/>
            <person name="Malavazi I."/>
            <person name="Melin P."/>
            <person name="Meyer V."/>
            <person name="Mielnichuk N."/>
            <person name="Miskei M."/>
            <person name="Molnar A.P."/>
            <person name="Mule G."/>
            <person name="Ngan C.Y."/>
            <person name="Orejas M."/>
            <person name="Orosz E."/>
            <person name="Ouedraogo J.P."/>
            <person name="Overkamp K.M."/>
            <person name="Park H.-S."/>
            <person name="Perrone G."/>
            <person name="Piumi F."/>
            <person name="Punt P.J."/>
            <person name="Ram A.F."/>
            <person name="Ramon A."/>
            <person name="Rauscher S."/>
            <person name="Record E."/>
            <person name="Riano-Pachon D.M."/>
            <person name="Robert V."/>
            <person name="Roehrig J."/>
            <person name="Ruller R."/>
            <person name="Salamov A."/>
            <person name="Salih N.S."/>
            <person name="Samson R.A."/>
            <person name="Sandor E."/>
            <person name="Sanguinetti M."/>
            <person name="Schuetze T."/>
            <person name="Sepcic K."/>
            <person name="Shelest E."/>
            <person name="Sherlock G."/>
            <person name="Sophianopoulou V."/>
            <person name="Squina F.M."/>
            <person name="Sun H."/>
            <person name="Susca A."/>
            <person name="Todd R.B."/>
            <person name="Tsang A."/>
            <person name="Unkles S.E."/>
            <person name="van de Wiele N."/>
            <person name="van Rossen-Uffink D."/>
            <person name="Oliveira J.V."/>
            <person name="Vesth T.C."/>
            <person name="Visser J."/>
            <person name="Yu J.-H."/>
            <person name="Zhou M."/>
            <person name="Andersen M.R."/>
            <person name="Archer D.B."/>
            <person name="Baker S.E."/>
            <person name="Benoit I."/>
            <person name="Brakhage A.A."/>
            <person name="Braus G.H."/>
            <person name="Fischer R."/>
            <person name="Frisvad J.C."/>
            <person name="Goldman G.H."/>
            <person name="Houbraken J."/>
            <person name="Oakley B."/>
            <person name="Pocsi I."/>
            <person name="Scazzocchio C."/>
            <person name="Seiboth B."/>
            <person name="vanKuyk P.A."/>
            <person name="Wortman J."/>
            <person name="Dyer P.S."/>
            <person name="Grigoriev I.V."/>
        </authorList>
    </citation>
    <scope>NUCLEOTIDE SEQUENCE [LARGE SCALE GENOMIC DNA]</scope>
    <source>
        <strain evidence="3">CBS 583.65</strain>
    </source>
</reference>
<keyword evidence="3" id="KW-1185">Reference proteome</keyword>
<keyword evidence="1" id="KW-1133">Transmembrane helix</keyword>
<dbReference type="RefSeq" id="XP_040664354.1">
    <property type="nucleotide sequence ID" value="XM_040813801.1"/>
</dbReference>
<dbReference type="EMBL" id="KV878126">
    <property type="protein sequence ID" value="OJI98591.1"/>
    <property type="molecule type" value="Genomic_DNA"/>
</dbReference>
<proteinExistence type="predicted"/>
<name>A0A1L9PAP9_ASPVE</name>